<dbReference type="RefSeq" id="WP_085912382.1">
    <property type="nucleotide sequence ID" value="NZ_AP018920.1"/>
</dbReference>
<evidence type="ECO:0000256" key="8">
    <source>
        <dbReference type="ARBA" id="ARBA00023065"/>
    </source>
</evidence>
<organism evidence="13 14">
    <name type="scientific">Pseudonocardia autotrophica</name>
    <name type="common">Amycolata autotrophica</name>
    <name type="synonym">Nocardia autotrophica</name>
    <dbReference type="NCBI Taxonomy" id="2074"/>
    <lineage>
        <taxon>Bacteria</taxon>
        <taxon>Bacillati</taxon>
        <taxon>Actinomycetota</taxon>
        <taxon>Actinomycetes</taxon>
        <taxon>Pseudonocardiales</taxon>
        <taxon>Pseudonocardiaceae</taxon>
        <taxon>Pseudonocardia</taxon>
    </lineage>
</organism>
<keyword evidence="4" id="KW-1003">Cell membrane</keyword>
<dbReference type="PANTHER" id="PTHR46494:SF1">
    <property type="entry name" value="CORA FAMILY METAL ION TRANSPORTER (EUROFUNG)"/>
    <property type="match status" value="1"/>
</dbReference>
<evidence type="ECO:0000256" key="3">
    <source>
        <dbReference type="ARBA" id="ARBA00022448"/>
    </source>
</evidence>
<dbReference type="GO" id="GO:0015095">
    <property type="term" value="F:magnesium ion transmembrane transporter activity"/>
    <property type="evidence" value="ECO:0007669"/>
    <property type="project" value="TreeGrafter"/>
</dbReference>
<evidence type="ECO:0000256" key="11">
    <source>
        <dbReference type="ARBA" id="ARBA00045497"/>
    </source>
</evidence>
<comment type="catalytic activity">
    <reaction evidence="10">
        <text>Mg(2+)(in) = Mg(2+)(out)</text>
        <dbReference type="Rhea" id="RHEA:29827"/>
        <dbReference type="ChEBI" id="CHEBI:18420"/>
    </reaction>
</comment>
<evidence type="ECO:0000256" key="9">
    <source>
        <dbReference type="ARBA" id="ARBA00023136"/>
    </source>
</evidence>
<dbReference type="Pfam" id="PF01544">
    <property type="entry name" value="CorA"/>
    <property type="match status" value="1"/>
</dbReference>
<dbReference type="EMBL" id="MIGB01000009">
    <property type="protein sequence ID" value="OSY41191.1"/>
    <property type="molecule type" value="Genomic_DNA"/>
</dbReference>
<keyword evidence="3" id="KW-0813">Transport</keyword>
<sequence>MSVIDNAVYVDGRRAAAPSSVDGALAELHRCRRDQRVESPGGFCWIGMLRPDDDEIREVAKEFDLHSLAVEDTVNAHQRPKMERYGDTEFIVLRPARYVDRDETVQIGEVHLFLGPDFVITVRHAVEPELAEVRERLESHPDLLAHGPMAVLYAVLDRVVDDYAPVLDGLQDDIDQIEEQVFQGDPQVSRRIYQLTREVIAFQRAVEPLQEIFVELRGRFAKSGETPDLELRRAMRDVIDHATRVRERVEGFRDLLGNILTVNATLVAQRQNEEMTRLTEAGFAQNEQMKKVSSWAAILFAPSLIAGIYGMNFDNMPELHWAFGYPMAFGMMIALALILYTMFRRNGWL</sequence>
<keyword evidence="14" id="KW-1185">Reference proteome</keyword>
<dbReference type="STRING" id="2074.BG845_02093"/>
<evidence type="ECO:0000256" key="12">
    <source>
        <dbReference type="SAM" id="Phobius"/>
    </source>
</evidence>
<comment type="function">
    <text evidence="11">Mediates influx of magnesium ions. Alternates between open and closed states. Activated by low cytoplasmic Mg(2+) levels. Inactive when cytoplasmic Mg(2+) levels are high.</text>
</comment>
<keyword evidence="7 12" id="KW-1133">Transmembrane helix</keyword>
<evidence type="ECO:0000256" key="2">
    <source>
        <dbReference type="ARBA" id="ARBA00009765"/>
    </source>
</evidence>
<evidence type="ECO:0000256" key="7">
    <source>
        <dbReference type="ARBA" id="ARBA00022989"/>
    </source>
</evidence>
<accession>A0A1Y2N1V8</accession>
<feature type="transmembrane region" description="Helical" evidence="12">
    <location>
        <begin position="292"/>
        <end position="311"/>
    </location>
</feature>
<dbReference type="GO" id="GO:0000287">
    <property type="term" value="F:magnesium ion binding"/>
    <property type="evidence" value="ECO:0007669"/>
    <property type="project" value="TreeGrafter"/>
</dbReference>
<comment type="caution">
    <text evidence="13">The sequence shown here is derived from an EMBL/GenBank/DDBJ whole genome shotgun (WGS) entry which is preliminary data.</text>
</comment>
<dbReference type="CDD" id="cd12830">
    <property type="entry name" value="MtCorA-like"/>
    <property type="match status" value="1"/>
</dbReference>
<evidence type="ECO:0000256" key="10">
    <source>
        <dbReference type="ARBA" id="ARBA00034269"/>
    </source>
</evidence>
<evidence type="ECO:0000256" key="6">
    <source>
        <dbReference type="ARBA" id="ARBA00022842"/>
    </source>
</evidence>
<evidence type="ECO:0000256" key="5">
    <source>
        <dbReference type="ARBA" id="ARBA00022692"/>
    </source>
</evidence>
<dbReference type="Gene3D" id="3.30.460.20">
    <property type="entry name" value="CorA soluble domain-like"/>
    <property type="match status" value="1"/>
</dbReference>
<name>A0A1Y2N1V8_PSEAH</name>
<dbReference type="SUPFAM" id="SSF143865">
    <property type="entry name" value="CorA soluble domain-like"/>
    <property type="match status" value="1"/>
</dbReference>
<keyword evidence="5 12" id="KW-0812">Transmembrane</keyword>
<comment type="subcellular location">
    <subcellularLocation>
        <location evidence="1">Cell membrane</location>
        <topology evidence="1">Multi-pass membrane protein</topology>
    </subcellularLocation>
</comment>
<proteinExistence type="inferred from homology"/>
<dbReference type="Proteomes" id="UP000194360">
    <property type="component" value="Unassembled WGS sequence"/>
</dbReference>
<dbReference type="InterPro" id="IPR045861">
    <property type="entry name" value="CorA_cytoplasmic_dom"/>
</dbReference>
<dbReference type="SUPFAM" id="SSF144083">
    <property type="entry name" value="Magnesium transport protein CorA, transmembrane region"/>
    <property type="match status" value="1"/>
</dbReference>
<dbReference type="GO" id="GO:0005886">
    <property type="term" value="C:plasma membrane"/>
    <property type="evidence" value="ECO:0007669"/>
    <property type="project" value="UniProtKB-SubCell"/>
</dbReference>
<dbReference type="InterPro" id="IPR045863">
    <property type="entry name" value="CorA_TM1_TM2"/>
</dbReference>
<comment type="similarity">
    <text evidence="2">Belongs to the CorA metal ion transporter (MIT) (TC 1.A.35) family.</text>
</comment>
<dbReference type="Gene3D" id="1.20.58.340">
    <property type="entry name" value="Magnesium transport protein CorA, transmembrane region"/>
    <property type="match status" value="2"/>
</dbReference>
<keyword evidence="6" id="KW-0460">Magnesium</keyword>
<dbReference type="OrthoDB" id="9803416at2"/>
<dbReference type="FunFam" id="1.20.58.340:FF:000004">
    <property type="entry name" value="Magnesium transport protein CorA"/>
    <property type="match status" value="1"/>
</dbReference>
<reference evidence="13 14" key="1">
    <citation type="submission" date="2016-09" db="EMBL/GenBank/DDBJ databases">
        <title>Pseudonocardia autotrophica DSM535, a candidate organism with high potential of specific P450 cytochromes.</title>
        <authorList>
            <person name="Grumaz C."/>
            <person name="Vainshtein Y."/>
            <person name="Kirstahler P."/>
            <person name="Sohn K."/>
        </authorList>
    </citation>
    <scope>NUCLEOTIDE SEQUENCE [LARGE SCALE GENOMIC DNA]</scope>
    <source>
        <strain evidence="13 14">DSM 535</strain>
    </source>
</reference>
<dbReference type="GO" id="GO:0015087">
    <property type="term" value="F:cobalt ion transmembrane transporter activity"/>
    <property type="evidence" value="ECO:0007669"/>
    <property type="project" value="TreeGrafter"/>
</dbReference>
<protein>
    <submittedName>
        <fullName evidence="13">Magnesium transport protein CorA</fullName>
    </submittedName>
</protein>
<dbReference type="GO" id="GO:0050897">
    <property type="term" value="F:cobalt ion binding"/>
    <property type="evidence" value="ECO:0007669"/>
    <property type="project" value="TreeGrafter"/>
</dbReference>
<evidence type="ECO:0000256" key="1">
    <source>
        <dbReference type="ARBA" id="ARBA00004651"/>
    </source>
</evidence>
<evidence type="ECO:0000313" key="14">
    <source>
        <dbReference type="Proteomes" id="UP000194360"/>
    </source>
</evidence>
<keyword evidence="9 12" id="KW-0472">Membrane</keyword>
<keyword evidence="8" id="KW-0406">Ion transport</keyword>
<dbReference type="AlphaFoldDB" id="A0A1Y2N1V8"/>
<gene>
    <name evidence="13" type="primary">corA_2</name>
    <name evidence="13" type="ORF">BG845_02093</name>
</gene>
<dbReference type="PANTHER" id="PTHR46494">
    <property type="entry name" value="CORA FAMILY METAL ION TRANSPORTER (EUROFUNG)"/>
    <property type="match status" value="1"/>
</dbReference>
<evidence type="ECO:0000313" key="13">
    <source>
        <dbReference type="EMBL" id="OSY41191.1"/>
    </source>
</evidence>
<feature type="transmembrane region" description="Helical" evidence="12">
    <location>
        <begin position="323"/>
        <end position="343"/>
    </location>
</feature>
<dbReference type="InterPro" id="IPR002523">
    <property type="entry name" value="MgTranspt_CorA/ZnTranspt_ZntB"/>
</dbReference>
<evidence type="ECO:0000256" key="4">
    <source>
        <dbReference type="ARBA" id="ARBA00022475"/>
    </source>
</evidence>